<comment type="caution">
    <text evidence="5">The sequence shown here is derived from an EMBL/GenBank/DDBJ whole genome shotgun (WGS) entry which is preliminary data.</text>
</comment>
<evidence type="ECO:0000259" key="4">
    <source>
        <dbReference type="Pfam" id="PF22384"/>
    </source>
</evidence>
<proteinExistence type="inferred from homology"/>
<organism evidence="5 6">
    <name type="scientific">Psychroflexus planctonicus</name>
    <dbReference type="NCBI Taxonomy" id="1526575"/>
    <lineage>
        <taxon>Bacteria</taxon>
        <taxon>Pseudomonadati</taxon>
        <taxon>Bacteroidota</taxon>
        <taxon>Flavobacteriia</taxon>
        <taxon>Flavobacteriales</taxon>
        <taxon>Flavobacteriaceae</taxon>
        <taxon>Psychroflexus</taxon>
    </lineage>
</organism>
<evidence type="ECO:0000256" key="1">
    <source>
        <dbReference type="ARBA" id="ARBA00004418"/>
    </source>
</evidence>
<protein>
    <submittedName>
        <fullName evidence="5">ABC transporter substrate-binding protein</fullName>
    </submittedName>
</protein>
<dbReference type="SUPFAM" id="SSF53850">
    <property type="entry name" value="Periplasmic binding protein-like II"/>
    <property type="match status" value="1"/>
</dbReference>
<sequence>MHKVRVGGVPEHFNYPWHQTIQKGSFKEKGIDLVWKDFPGGTGQMSEALASKELDLAIMLTEGSIKQICDGMDLRIVQKFVDSPLLWGIYVDYNSDYKNLADLENKTVAISREGSGSHLMAYVNAKNENWNTQNLSFETANHLDGAVEALQQNKADYFMWEHFTTKPLVDQKIFKHIDDCPTPWPCFVIVAKNEFIQQHREILHQILEVVNQQTKANIGNQNLVEEIADAYGLKIQDVEKWMKRTRWSQDQITEQDVKITLGELKSLDLVSVSGDEVFFTKN</sequence>
<evidence type="ECO:0000313" key="5">
    <source>
        <dbReference type="EMBL" id="GGE24094.1"/>
    </source>
</evidence>
<dbReference type="PANTHER" id="PTHR30024">
    <property type="entry name" value="ALIPHATIC SULFONATES-BINDING PROTEIN-RELATED"/>
    <property type="match status" value="1"/>
</dbReference>
<evidence type="ECO:0000313" key="6">
    <source>
        <dbReference type="Proteomes" id="UP000599179"/>
    </source>
</evidence>
<feature type="domain" description="Ca3427-like PBP 2" evidence="4">
    <location>
        <begin position="96"/>
        <end position="179"/>
    </location>
</feature>
<dbReference type="Gene3D" id="3.40.190.10">
    <property type="entry name" value="Periplasmic binding protein-like II"/>
    <property type="match status" value="2"/>
</dbReference>
<gene>
    <name evidence="5" type="ORF">GCM10010832_00980</name>
</gene>
<dbReference type="Pfam" id="PF22384">
    <property type="entry name" value="PBP2_Ca3427_like"/>
    <property type="match status" value="1"/>
</dbReference>
<dbReference type="PANTHER" id="PTHR30024:SF47">
    <property type="entry name" value="TAURINE-BINDING PERIPLASMIC PROTEIN"/>
    <property type="match status" value="1"/>
</dbReference>
<comment type="similarity">
    <text evidence="2">Belongs to the bacterial solute-binding protein SsuA/TauA family.</text>
</comment>
<evidence type="ECO:0000256" key="2">
    <source>
        <dbReference type="ARBA" id="ARBA00010742"/>
    </source>
</evidence>
<dbReference type="RefSeq" id="WP_188457117.1">
    <property type="nucleotide sequence ID" value="NZ_BMGM01000001.1"/>
</dbReference>
<evidence type="ECO:0000256" key="3">
    <source>
        <dbReference type="ARBA" id="ARBA00022729"/>
    </source>
</evidence>
<accession>A0ABQ1SEN5</accession>
<name>A0ABQ1SEN5_9FLAO</name>
<dbReference type="Proteomes" id="UP000599179">
    <property type="component" value="Unassembled WGS sequence"/>
</dbReference>
<dbReference type="EMBL" id="BMGM01000001">
    <property type="protein sequence ID" value="GGE24094.1"/>
    <property type="molecule type" value="Genomic_DNA"/>
</dbReference>
<keyword evidence="3" id="KW-0732">Signal</keyword>
<keyword evidence="6" id="KW-1185">Reference proteome</keyword>
<dbReference type="InterPro" id="IPR054364">
    <property type="entry name" value="Ca3427-like_PBP2"/>
</dbReference>
<comment type="subcellular location">
    <subcellularLocation>
        <location evidence="1">Periplasm</location>
    </subcellularLocation>
</comment>
<reference evidence="6" key="1">
    <citation type="journal article" date="2019" name="Int. J. Syst. Evol. Microbiol.">
        <title>The Global Catalogue of Microorganisms (GCM) 10K type strain sequencing project: providing services to taxonomists for standard genome sequencing and annotation.</title>
        <authorList>
            <consortium name="The Broad Institute Genomics Platform"/>
            <consortium name="The Broad Institute Genome Sequencing Center for Infectious Disease"/>
            <person name="Wu L."/>
            <person name="Ma J."/>
        </authorList>
    </citation>
    <scope>NUCLEOTIDE SEQUENCE [LARGE SCALE GENOMIC DNA]</scope>
    <source>
        <strain evidence="6">CGMCC 1.12931</strain>
    </source>
</reference>
<dbReference type="CDD" id="cd13637">
    <property type="entry name" value="PBP2_Ca3427_like"/>
    <property type="match status" value="1"/>
</dbReference>